<feature type="signal peptide" evidence="1">
    <location>
        <begin position="1"/>
        <end position="34"/>
    </location>
</feature>
<dbReference type="Proteomes" id="UP000003688">
    <property type="component" value="Unassembled WGS sequence"/>
</dbReference>
<protein>
    <submittedName>
        <fullName evidence="2">Uncharacterized protein</fullName>
    </submittedName>
</protein>
<dbReference type="AlphaFoldDB" id="B9XSS0"/>
<keyword evidence="3" id="KW-1185">Reference proteome</keyword>
<gene>
    <name evidence="2" type="ORF">Cflav_PD0162</name>
</gene>
<evidence type="ECO:0000256" key="1">
    <source>
        <dbReference type="SAM" id="SignalP"/>
    </source>
</evidence>
<organism evidence="2 3">
    <name type="scientific">Pedosphaera parvula (strain Ellin514)</name>
    <dbReference type="NCBI Taxonomy" id="320771"/>
    <lineage>
        <taxon>Bacteria</taxon>
        <taxon>Pseudomonadati</taxon>
        <taxon>Verrucomicrobiota</taxon>
        <taxon>Pedosphaerae</taxon>
        <taxon>Pedosphaerales</taxon>
        <taxon>Pedosphaeraceae</taxon>
        <taxon>Pedosphaera</taxon>
    </lineage>
</organism>
<reference evidence="2 3" key="1">
    <citation type="journal article" date="2011" name="J. Bacteriol.">
        <title>Genome sequence of 'Pedosphaera parvula' Ellin514, an aerobic Verrucomicrobial isolate from pasture soil.</title>
        <authorList>
            <person name="Kant R."/>
            <person name="van Passel M.W."/>
            <person name="Sangwan P."/>
            <person name="Palva A."/>
            <person name="Lucas S."/>
            <person name="Copeland A."/>
            <person name="Lapidus A."/>
            <person name="Glavina Del Rio T."/>
            <person name="Dalin E."/>
            <person name="Tice H."/>
            <person name="Bruce D."/>
            <person name="Goodwin L."/>
            <person name="Pitluck S."/>
            <person name="Chertkov O."/>
            <person name="Larimer F.W."/>
            <person name="Land M.L."/>
            <person name="Hauser L."/>
            <person name="Brettin T.S."/>
            <person name="Detter J.C."/>
            <person name="Han S."/>
            <person name="de Vos W.M."/>
            <person name="Janssen P.H."/>
            <person name="Smidt H."/>
        </authorList>
    </citation>
    <scope>NUCLEOTIDE SEQUENCE [LARGE SCALE GENOMIC DNA]</scope>
    <source>
        <strain evidence="2 3">Ellin514</strain>
    </source>
</reference>
<dbReference type="STRING" id="320771.Cflav_PD0162"/>
<keyword evidence="1" id="KW-0732">Signal</keyword>
<accession>B9XSS0</accession>
<dbReference type="OrthoDB" id="9944633at2"/>
<feature type="chain" id="PRO_5002893213" evidence="1">
    <location>
        <begin position="35"/>
        <end position="180"/>
    </location>
</feature>
<dbReference type="EMBL" id="ABOX02000085">
    <property type="protein sequence ID" value="EEF57122.1"/>
    <property type="molecule type" value="Genomic_DNA"/>
</dbReference>
<proteinExistence type="predicted"/>
<dbReference type="RefSeq" id="WP_007418853.1">
    <property type="nucleotide sequence ID" value="NZ_ABOX02000085.1"/>
</dbReference>
<sequence precursor="true">MYKKEQLKGLYFARTFLNGCLLAGVLCISLPAKASDTVTPAKPIVSTAAPLDGKRFYALGMIETGNNDYLVGSIGEVSRYQIHPQVWKNYSSSTEYVNPAVARRVVRQHWDYLAKYFKEKTGREPQDFDMYVMWNTRFGYYAKKGFDVSKLNPVVKERAERFVNLVNKRDIPARELIAAN</sequence>
<name>B9XSS0_PEDPL</name>
<evidence type="ECO:0000313" key="2">
    <source>
        <dbReference type="EMBL" id="EEF57122.1"/>
    </source>
</evidence>
<comment type="caution">
    <text evidence="2">The sequence shown here is derived from an EMBL/GenBank/DDBJ whole genome shotgun (WGS) entry which is preliminary data.</text>
</comment>
<evidence type="ECO:0000313" key="3">
    <source>
        <dbReference type="Proteomes" id="UP000003688"/>
    </source>
</evidence>